<dbReference type="Pfam" id="PF02949">
    <property type="entry name" value="7tm_6"/>
    <property type="match status" value="1"/>
</dbReference>
<evidence type="ECO:0000313" key="11">
    <source>
        <dbReference type="EMBL" id="WWA59766.1"/>
    </source>
</evidence>
<dbReference type="PANTHER" id="PTHR21137">
    <property type="entry name" value="ODORANT RECEPTOR"/>
    <property type="match status" value="1"/>
</dbReference>
<dbReference type="AlphaFoldDB" id="A0AAU6NDH7"/>
<keyword evidence="2" id="KW-1003">Cell membrane</keyword>
<evidence type="ECO:0000256" key="5">
    <source>
        <dbReference type="ARBA" id="ARBA00022725"/>
    </source>
</evidence>
<evidence type="ECO:0000256" key="4">
    <source>
        <dbReference type="ARBA" id="ARBA00022692"/>
    </source>
</evidence>
<feature type="transmembrane region" description="Helical" evidence="10">
    <location>
        <begin position="157"/>
        <end position="176"/>
    </location>
</feature>
<evidence type="ECO:0000256" key="2">
    <source>
        <dbReference type="ARBA" id="ARBA00022475"/>
    </source>
</evidence>
<evidence type="ECO:0000256" key="1">
    <source>
        <dbReference type="ARBA" id="ARBA00004651"/>
    </source>
</evidence>
<keyword evidence="8 10" id="KW-0675">Receptor</keyword>
<keyword evidence="4 10" id="KW-0812">Transmembrane</keyword>
<keyword evidence="5 10" id="KW-0552">Olfaction</keyword>
<sequence length="446" mass="51954">MSYTSPRSFRDFLFDYEPPEGVTSPADYAYITMMRHMLSVISSWPLKILDPQDTVAIQRRRIWVYIQRSFHMSVCLLTMVGGIMYVLLHKKAMTFFELGHLYISLLMTFVIFSRITTLCFSDEYFVLARNFLEKLHLFFYKDRSDYSMETHKQVHRISHLFTVYLIGQMLGGLSLFNITPMYNNYSAGNYAKDGLKGNATYEHALYFSYSFDASTDLKWYILANIFHWIISYLCSTWFCMHDCFLSLMVFHIWGHFKILLYNLEHFPRPANKTTFIPENSNANLTYEIYTPSEQKNVAIQLGELIEYHREIVGFTDKMSEVFGPMLFAYYGFHQTSGCLLLLECSQMTAAALTRYLPLTIILFQQLIQLSIIFELIGSISDRLKFAVYGLPWECMDKKNRRTVAFFLMNVQEPVHVKALGLADVGVTSMTAILKTSLSYFTFLKSM</sequence>
<feature type="transmembrane region" description="Helical" evidence="10">
    <location>
        <begin position="100"/>
        <end position="120"/>
    </location>
</feature>
<evidence type="ECO:0000256" key="7">
    <source>
        <dbReference type="ARBA" id="ARBA00023136"/>
    </source>
</evidence>
<dbReference type="GO" id="GO:0005886">
    <property type="term" value="C:plasma membrane"/>
    <property type="evidence" value="ECO:0007669"/>
    <property type="project" value="UniProtKB-SubCell"/>
</dbReference>
<dbReference type="PANTHER" id="PTHR21137:SF35">
    <property type="entry name" value="ODORANT RECEPTOR 19A-RELATED"/>
    <property type="match status" value="1"/>
</dbReference>
<evidence type="ECO:0000256" key="8">
    <source>
        <dbReference type="ARBA" id="ARBA00023170"/>
    </source>
</evidence>
<organism evidence="11">
    <name type="scientific">Mythimna loreyi</name>
    <dbReference type="NCBI Taxonomy" id="667449"/>
    <lineage>
        <taxon>Eukaryota</taxon>
        <taxon>Metazoa</taxon>
        <taxon>Ecdysozoa</taxon>
        <taxon>Arthropoda</taxon>
        <taxon>Hexapoda</taxon>
        <taxon>Insecta</taxon>
        <taxon>Pterygota</taxon>
        <taxon>Neoptera</taxon>
        <taxon>Endopterygota</taxon>
        <taxon>Lepidoptera</taxon>
        <taxon>Glossata</taxon>
        <taxon>Ditrysia</taxon>
        <taxon>Noctuoidea</taxon>
        <taxon>Noctuidae</taxon>
        <taxon>Noctuinae</taxon>
        <taxon>Hadenini</taxon>
        <taxon>Mythimna</taxon>
    </lineage>
</organism>
<evidence type="ECO:0000256" key="9">
    <source>
        <dbReference type="ARBA" id="ARBA00023224"/>
    </source>
</evidence>
<evidence type="ECO:0000256" key="10">
    <source>
        <dbReference type="RuleBase" id="RU351113"/>
    </source>
</evidence>
<accession>A0AAU6NDH7</accession>
<protein>
    <recommendedName>
        <fullName evidence="10">Odorant receptor</fullName>
    </recommendedName>
</protein>
<feature type="transmembrane region" description="Helical" evidence="10">
    <location>
        <begin position="69"/>
        <end position="88"/>
    </location>
</feature>
<reference evidence="11" key="1">
    <citation type="submission" date="2022-05" db="EMBL/GenBank/DDBJ databases">
        <title>Identification and sex expression profiles of olfactory-related genes in Mythimna loreyi based on antennal transcriptome analysis.</title>
        <authorList>
            <person name="Zhang Y.-y."/>
            <person name="Guo J.-M."/>
        </authorList>
    </citation>
    <scope>NUCLEOTIDE SEQUENCE</scope>
</reference>
<name>A0AAU6NDH7_9NEOP</name>
<dbReference type="GO" id="GO:0007165">
    <property type="term" value="P:signal transduction"/>
    <property type="evidence" value="ECO:0007669"/>
    <property type="project" value="UniProtKB-KW"/>
</dbReference>
<keyword evidence="9 10" id="KW-0807">Transducer</keyword>
<dbReference type="EMBL" id="ON420126">
    <property type="protein sequence ID" value="WWA59766.1"/>
    <property type="molecule type" value="mRNA"/>
</dbReference>
<evidence type="ECO:0000256" key="6">
    <source>
        <dbReference type="ARBA" id="ARBA00022989"/>
    </source>
</evidence>
<keyword evidence="6 10" id="KW-1133">Transmembrane helix</keyword>
<feature type="transmembrane region" description="Helical" evidence="10">
    <location>
        <begin position="219"/>
        <end position="238"/>
    </location>
</feature>
<comment type="similarity">
    <text evidence="10">Belongs to the insect chemoreceptor superfamily. Heteromeric odorant receptor channel (TC 1.A.69) family.</text>
</comment>
<dbReference type="InterPro" id="IPR004117">
    <property type="entry name" value="7tm6_olfct_rcpt"/>
</dbReference>
<evidence type="ECO:0000256" key="3">
    <source>
        <dbReference type="ARBA" id="ARBA00022606"/>
    </source>
</evidence>
<comment type="subcellular location">
    <subcellularLocation>
        <location evidence="1 10">Cell membrane</location>
        <topology evidence="1 10">Multi-pass membrane protein</topology>
    </subcellularLocation>
</comment>
<keyword evidence="7 10" id="KW-0472">Membrane</keyword>
<dbReference type="GO" id="GO:0005549">
    <property type="term" value="F:odorant binding"/>
    <property type="evidence" value="ECO:0007669"/>
    <property type="project" value="InterPro"/>
</dbReference>
<dbReference type="GO" id="GO:0004984">
    <property type="term" value="F:olfactory receptor activity"/>
    <property type="evidence" value="ECO:0007669"/>
    <property type="project" value="InterPro"/>
</dbReference>
<proteinExistence type="evidence at transcript level"/>
<keyword evidence="3 10" id="KW-0716">Sensory transduction</keyword>
<comment type="caution">
    <text evidence="10">Lacks conserved residue(s) required for the propagation of feature annotation.</text>
</comment>